<organism evidence="1 2">
    <name type="scientific">Oryza meyeriana var. granulata</name>
    <dbReference type="NCBI Taxonomy" id="110450"/>
    <lineage>
        <taxon>Eukaryota</taxon>
        <taxon>Viridiplantae</taxon>
        <taxon>Streptophyta</taxon>
        <taxon>Embryophyta</taxon>
        <taxon>Tracheophyta</taxon>
        <taxon>Spermatophyta</taxon>
        <taxon>Magnoliopsida</taxon>
        <taxon>Liliopsida</taxon>
        <taxon>Poales</taxon>
        <taxon>Poaceae</taxon>
        <taxon>BOP clade</taxon>
        <taxon>Oryzoideae</taxon>
        <taxon>Oryzeae</taxon>
        <taxon>Oryzinae</taxon>
        <taxon>Oryza</taxon>
        <taxon>Oryza meyeriana</taxon>
    </lineage>
</organism>
<evidence type="ECO:0000313" key="2">
    <source>
        <dbReference type="Proteomes" id="UP000479710"/>
    </source>
</evidence>
<dbReference type="EMBL" id="SPHZ02000011">
    <property type="protein sequence ID" value="KAF0893573.1"/>
    <property type="molecule type" value="Genomic_DNA"/>
</dbReference>
<sequence>MAADGFQRRRRELCVIVAAPKSEWGTRVDGGSSASSAATRCSVTTVASPTAAAMAAQREQPPDWDSLRPLCRGAPPRLHPVLLLGASCLLDESAGNGLDGMGVAGWTATSTRKSGPRCCSLGGLKRTSCQWWWRIEEEMEVPLDALHLHLFGDCELCQVRHGN</sequence>
<name>A0A6G1C1U5_9ORYZ</name>
<dbReference type="Proteomes" id="UP000479710">
    <property type="component" value="Unassembled WGS sequence"/>
</dbReference>
<gene>
    <name evidence="1" type="ORF">E2562_027299</name>
</gene>
<keyword evidence="2" id="KW-1185">Reference proteome</keyword>
<protein>
    <submittedName>
        <fullName evidence="1">Uncharacterized protein</fullName>
    </submittedName>
</protein>
<reference evidence="1 2" key="1">
    <citation type="submission" date="2019-11" db="EMBL/GenBank/DDBJ databases">
        <title>Whole genome sequence of Oryza granulata.</title>
        <authorList>
            <person name="Li W."/>
        </authorList>
    </citation>
    <scope>NUCLEOTIDE SEQUENCE [LARGE SCALE GENOMIC DNA]</scope>
    <source>
        <strain evidence="2">cv. Menghai</strain>
        <tissue evidence="1">Leaf</tissue>
    </source>
</reference>
<comment type="caution">
    <text evidence="1">The sequence shown here is derived from an EMBL/GenBank/DDBJ whole genome shotgun (WGS) entry which is preliminary data.</text>
</comment>
<accession>A0A6G1C1U5</accession>
<evidence type="ECO:0000313" key="1">
    <source>
        <dbReference type="EMBL" id="KAF0893573.1"/>
    </source>
</evidence>
<dbReference type="AlphaFoldDB" id="A0A6G1C1U5"/>
<proteinExistence type="predicted"/>